<feature type="domain" description="Enoyl reductase (ER)" evidence="1">
    <location>
        <begin position="11"/>
        <end position="304"/>
    </location>
</feature>
<dbReference type="EMBL" id="JAGMVS010000044">
    <property type="protein sequence ID" value="MCM2437006.1"/>
    <property type="molecule type" value="Genomic_DNA"/>
</dbReference>
<dbReference type="SUPFAM" id="SSF51735">
    <property type="entry name" value="NAD(P)-binding Rossmann-fold domains"/>
    <property type="match status" value="1"/>
</dbReference>
<dbReference type="CDD" id="cd05289">
    <property type="entry name" value="MDR_like_2"/>
    <property type="match status" value="1"/>
</dbReference>
<dbReference type="InterPro" id="IPR052585">
    <property type="entry name" value="Lipid_raft_assoc_Zn_ADH"/>
</dbReference>
<dbReference type="Proteomes" id="UP001057481">
    <property type="component" value="Unassembled WGS sequence"/>
</dbReference>
<dbReference type="PANTHER" id="PTHR43482:SF1">
    <property type="entry name" value="PROTEIN AST1-RELATED"/>
    <property type="match status" value="1"/>
</dbReference>
<dbReference type="InterPro" id="IPR036291">
    <property type="entry name" value="NAD(P)-bd_dom_sf"/>
</dbReference>
<reference evidence="2" key="1">
    <citation type="submission" date="2021-04" db="EMBL/GenBank/DDBJ databases">
        <title>Taxonomic assessment of Weissella genus.</title>
        <authorList>
            <person name="Fanelli F."/>
            <person name="Chieffi D."/>
            <person name="Dell'Aquila A."/>
            <person name="Gyu-Sung C."/>
            <person name="Franz C.M.A.P."/>
            <person name="Fusco V."/>
        </authorList>
    </citation>
    <scope>NUCLEOTIDE SEQUENCE</scope>
    <source>
        <strain evidence="2">LMG 25373</strain>
    </source>
</reference>
<dbReference type="Pfam" id="PF08240">
    <property type="entry name" value="ADH_N"/>
    <property type="match status" value="1"/>
</dbReference>
<dbReference type="SUPFAM" id="SSF50129">
    <property type="entry name" value="GroES-like"/>
    <property type="match status" value="1"/>
</dbReference>
<dbReference type="Gene3D" id="3.90.180.10">
    <property type="entry name" value="Medium-chain alcohol dehydrogenases, catalytic domain"/>
    <property type="match status" value="1"/>
</dbReference>
<keyword evidence="3" id="KW-1185">Reference proteome</keyword>
<evidence type="ECO:0000259" key="1">
    <source>
        <dbReference type="SMART" id="SM00829"/>
    </source>
</evidence>
<proteinExistence type="predicted"/>
<dbReference type="InterPro" id="IPR011032">
    <property type="entry name" value="GroES-like_sf"/>
</dbReference>
<protein>
    <submittedName>
        <fullName evidence="2">NADP-dependent oxidoreductase</fullName>
    </submittedName>
</protein>
<sequence>MMEAIVLKKFGAFANLDLAQVPTPTITSKQILVKRLAVAVEPYDVHFVAGNAGTASLPVIVGSSIVGEVITVGSEVTDIREVKVGDRIVAAPHLKACAEYVAIGRQAFAVVPDKVSDAVAVSQAVAGQTAYQMINAQLQPQAGETILIHGGAGAVGYTALQLALLRGAKVYTTARQHHQAQLEALGDVTVIDYQQQSLKDVLNQVDYVLDTVGGATLQASLAILAPKGKLVSLVDDPTRYKTSLQDAQQVFMKSRGSDLSKLLQLIAATRVVVQIDQVVPFNLANLKRGYQLSQANQLNGKYVLA</sequence>
<evidence type="ECO:0000313" key="3">
    <source>
        <dbReference type="Proteomes" id="UP001057481"/>
    </source>
</evidence>
<organism evidence="2 3">
    <name type="scientific">Periweissella beninensis</name>
    <dbReference type="NCBI Taxonomy" id="504936"/>
    <lineage>
        <taxon>Bacteria</taxon>
        <taxon>Bacillati</taxon>
        <taxon>Bacillota</taxon>
        <taxon>Bacilli</taxon>
        <taxon>Lactobacillales</taxon>
        <taxon>Lactobacillaceae</taxon>
        <taxon>Periweissella</taxon>
    </lineage>
</organism>
<dbReference type="RefSeq" id="WP_205144152.1">
    <property type="nucleotide sequence ID" value="NZ_JAFBDN010000022.1"/>
</dbReference>
<evidence type="ECO:0000313" key="2">
    <source>
        <dbReference type="EMBL" id="MCM2437006.1"/>
    </source>
</evidence>
<name>A0ABT0VGR1_9LACO</name>
<dbReference type="SMART" id="SM00829">
    <property type="entry name" value="PKS_ER"/>
    <property type="match status" value="1"/>
</dbReference>
<accession>A0ABT0VGR1</accession>
<dbReference type="InterPro" id="IPR013154">
    <property type="entry name" value="ADH-like_N"/>
</dbReference>
<dbReference type="Pfam" id="PF13602">
    <property type="entry name" value="ADH_zinc_N_2"/>
    <property type="match status" value="1"/>
</dbReference>
<gene>
    <name evidence="2" type="ORF">KAK10_03545</name>
</gene>
<dbReference type="InterPro" id="IPR020843">
    <property type="entry name" value="ER"/>
</dbReference>
<dbReference type="Gene3D" id="3.40.50.720">
    <property type="entry name" value="NAD(P)-binding Rossmann-like Domain"/>
    <property type="match status" value="1"/>
</dbReference>
<dbReference type="PANTHER" id="PTHR43482">
    <property type="entry name" value="PROTEIN AST1-RELATED"/>
    <property type="match status" value="1"/>
</dbReference>
<comment type="caution">
    <text evidence="2">The sequence shown here is derived from an EMBL/GenBank/DDBJ whole genome shotgun (WGS) entry which is preliminary data.</text>
</comment>